<protein>
    <submittedName>
        <fullName evidence="1">Uncharacterized protein</fullName>
    </submittedName>
</protein>
<organism evidence="1 2">
    <name type="scientific">Sporormia fimetaria CBS 119925</name>
    <dbReference type="NCBI Taxonomy" id="1340428"/>
    <lineage>
        <taxon>Eukaryota</taxon>
        <taxon>Fungi</taxon>
        <taxon>Dikarya</taxon>
        <taxon>Ascomycota</taxon>
        <taxon>Pezizomycotina</taxon>
        <taxon>Dothideomycetes</taxon>
        <taxon>Pleosporomycetidae</taxon>
        <taxon>Pleosporales</taxon>
        <taxon>Sporormiaceae</taxon>
        <taxon>Sporormia</taxon>
    </lineage>
</organism>
<sequence length="218" mass="24957">MENLDLENLSPQMQLIQHWSSFGQRGKTPDHRIGPWNWRKEPFVSPVSCPWHVAIQPHQLPLLLLGFLPRLADERLPADMIFVVGEVMTSHIFMSSSKRNDVSASEDKWFIYADGPDSEGEVRLHFHRSWTGIKVFELVIDAGLDGYGKDGQGASITSIIYENDPEEKWKDADAEEYKRVAREVCWWVLNVRLGAEDLVIEKLLGLLRVSEEESREAS</sequence>
<name>A0A6A6VI29_9PLEO</name>
<dbReference type="AlphaFoldDB" id="A0A6A6VI29"/>
<evidence type="ECO:0000313" key="1">
    <source>
        <dbReference type="EMBL" id="KAF2748767.1"/>
    </source>
</evidence>
<dbReference type="Proteomes" id="UP000799440">
    <property type="component" value="Unassembled WGS sequence"/>
</dbReference>
<reference evidence="1" key="1">
    <citation type="journal article" date="2020" name="Stud. Mycol.">
        <title>101 Dothideomycetes genomes: a test case for predicting lifestyles and emergence of pathogens.</title>
        <authorList>
            <person name="Haridas S."/>
            <person name="Albert R."/>
            <person name="Binder M."/>
            <person name="Bloem J."/>
            <person name="Labutti K."/>
            <person name="Salamov A."/>
            <person name="Andreopoulos B."/>
            <person name="Baker S."/>
            <person name="Barry K."/>
            <person name="Bills G."/>
            <person name="Bluhm B."/>
            <person name="Cannon C."/>
            <person name="Castanera R."/>
            <person name="Culley D."/>
            <person name="Daum C."/>
            <person name="Ezra D."/>
            <person name="Gonzalez J."/>
            <person name="Henrissat B."/>
            <person name="Kuo A."/>
            <person name="Liang C."/>
            <person name="Lipzen A."/>
            <person name="Lutzoni F."/>
            <person name="Magnuson J."/>
            <person name="Mondo S."/>
            <person name="Nolan M."/>
            <person name="Ohm R."/>
            <person name="Pangilinan J."/>
            <person name="Park H.-J."/>
            <person name="Ramirez L."/>
            <person name="Alfaro M."/>
            <person name="Sun H."/>
            <person name="Tritt A."/>
            <person name="Yoshinaga Y."/>
            <person name="Zwiers L.-H."/>
            <person name="Turgeon B."/>
            <person name="Goodwin S."/>
            <person name="Spatafora J."/>
            <person name="Crous P."/>
            <person name="Grigoriev I."/>
        </authorList>
    </citation>
    <scope>NUCLEOTIDE SEQUENCE</scope>
    <source>
        <strain evidence="1">CBS 119925</strain>
    </source>
</reference>
<evidence type="ECO:0000313" key="2">
    <source>
        <dbReference type="Proteomes" id="UP000799440"/>
    </source>
</evidence>
<dbReference type="OrthoDB" id="4521980at2759"/>
<dbReference type="EMBL" id="MU006568">
    <property type="protein sequence ID" value="KAF2748767.1"/>
    <property type="molecule type" value="Genomic_DNA"/>
</dbReference>
<keyword evidence="2" id="KW-1185">Reference proteome</keyword>
<gene>
    <name evidence="1" type="ORF">M011DRAFT_466539</name>
</gene>
<accession>A0A6A6VI29</accession>
<proteinExistence type="predicted"/>